<feature type="transmembrane region" description="Helical" evidence="10">
    <location>
        <begin position="313"/>
        <end position="337"/>
    </location>
</feature>
<dbReference type="InterPro" id="IPR051050">
    <property type="entry name" value="Lipid_II_flippase_MurJ/MviN"/>
</dbReference>
<dbReference type="GO" id="GO:0034204">
    <property type="term" value="P:lipid translocation"/>
    <property type="evidence" value="ECO:0007669"/>
    <property type="project" value="TreeGrafter"/>
</dbReference>
<dbReference type="NCBIfam" id="TIGR01695">
    <property type="entry name" value="murJ_mviN"/>
    <property type="match status" value="1"/>
</dbReference>
<keyword evidence="6 10" id="KW-1133">Transmembrane helix</keyword>
<dbReference type="PIRSF" id="PIRSF002869">
    <property type="entry name" value="MviN"/>
    <property type="match status" value="1"/>
</dbReference>
<dbReference type="GO" id="GO:0008360">
    <property type="term" value="P:regulation of cell shape"/>
    <property type="evidence" value="ECO:0007669"/>
    <property type="project" value="UniProtKB-UniRule"/>
</dbReference>
<dbReference type="RefSeq" id="WP_077395302.1">
    <property type="nucleotide sequence ID" value="NZ_JATM01000001.1"/>
</dbReference>
<feature type="transmembrane region" description="Helical" evidence="10">
    <location>
        <begin position="90"/>
        <end position="112"/>
    </location>
</feature>
<dbReference type="EMBL" id="JATM01000001">
    <property type="protein sequence ID" value="OOL19481.1"/>
    <property type="molecule type" value="Genomic_DNA"/>
</dbReference>
<evidence type="ECO:0000256" key="9">
    <source>
        <dbReference type="ARBA" id="ARBA00061532"/>
    </source>
</evidence>
<accession>A0A1S8GR31</accession>
<comment type="subcellular location">
    <subcellularLocation>
        <location evidence="10">Cell inner membrane</location>
        <topology evidence="10">Multi-pass membrane protein</topology>
    </subcellularLocation>
    <subcellularLocation>
        <location evidence="1">Cell membrane</location>
        <topology evidence="1">Multi-pass membrane protein</topology>
    </subcellularLocation>
</comment>
<dbReference type="STRING" id="1539051.AL01_00345"/>
<comment type="similarity">
    <text evidence="9 10 11">Belongs to the MurJ/MviN family.</text>
</comment>
<evidence type="ECO:0000313" key="12">
    <source>
        <dbReference type="EMBL" id="OOL19481.1"/>
    </source>
</evidence>
<keyword evidence="10 11" id="KW-0813">Transport</keyword>
<comment type="pathway">
    <text evidence="10">Cell wall biogenesis; peptidoglycan biosynthesis.</text>
</comment>
<evidence type="ECO:0000256" key="2">
    <source>
        <dbReference type="ARBA" id="ARBA00022475"/>
    </source>
</evidence>
<proteinExistence type="inferred from homology"/>
<feature type="transmembrane region" description="Helical" evidence="10">
    <location>
        <begin position="479"/>
        <end position="503"/>
    </location>
</feature>
<dbReference type="PRINTS" id="PR01806">
    <property type="entry name" value="VIRFACTRMVIN"/>
</dbReference>
<evidence type="ECO:0000256" key="11">
    <source>
        <dbReference type="PIRNR" id="PIRNR002869"/>
    </source>
</evidence>
<keyword evidence="13" id="KW-1185">Reference proteome</keyword>
<keyword evidence="10" id="KW-0997">Cell inner membrane</keyword>
<comment type="caution">
    <text evidence="12">The sequence shown here is derived from an EMBL/GenBank/DDBJ whole genome shotgun (WGS) entry which is preliminary data.</text>
</comment>
<evidence type="ECO:0000256" key="6">
    <source>
        <dbReference type="ARBA" id="ARBA00022989"/>
    </source>
</evidence>
<sequence length="518" mass="56136">MLRHLLTVGGWTMLSRLLGLVRDQLLAMFLGAGPVQDAYQIAFRLPNMFRRLFGEGALNAAFVPLFTARYEKDGPNKALLLAGQAFSLLLLWLSLLTVLAEICMPWVIDLIAPGFRTQGTGRFAIAVQLTRITMPYTVLICGAALVAGLLNARQKFGAASAAYIAFNIVGIIAILIGAFRGHQYVAAASAWGITISGVFQLAGLLWAAKKAGLMLPLVRPTLSADIRLLIRRMLPGLVGSGVTQINLTIDTIIATLLPTGSISWLYFADRVNQLPLGVLGAALGTTLLPLFTRHITANDRPALQDSLNQAMNYALLLSLPAMIGLFSLAPEIMATLFGYGHFSLLDVHNSAAALRMYALGLPAFIIIKLLAPAFFAEGDTSTPVRIGFVTMGINLALNVLLYRTLAHLAPPLASALAAIINMIALGYLLWRRESFRPTFQSVTRATRIMLAALAMGMWAWGGANLLATNLPEWHALPRLFLLLCLIGSSAMLYGGLLIALRVLSLEELRSRLLRRLKR</sequence>
<keyword evidence="7 10" id="KW-0472">Membrane</keyword>
<feature type="transmembrane region" description="Helical" evidence="10">
    <location>
        <begin position="274"/>
        <end position="292"/>
    </location>
</feature>
<dbReference type="OrthoDB" id="9816572at2"/>
<dbReference type="Pfam" id="PF03023">
    <property type="entry name" value="MurJ"/>
    <property type="match status" value="1"/>
</dbReference>
<name>A0A1S8GR31_9PROT</name>
<evidence type="ECO:0000256" key="4">
    <source>
        <dbReference type="ARBA" id="ARBA00022960"/>
    </source>
</evidence>
<dbReference type="AlphaFoldDB" id="A0A1S8GR31"/>
<feature type="transmembrane region" description="Helical" evidence="10">
    <location>
        <begin position="184"/>
        <end position="207"/>
    </location>
</feature>
<dbReference type="CDD" id="cd13123">
    <property type="entry name" value="MATE_MurJ_like"/>
    <property type="match status" value="1"/>
</dbReference>
<gene>
    <name evidence="10" type="primary">murJ</name>
    <name evidence="12" type="ORF">AL01_00345</name>
</gene>
<keyword evidence="10 11" id="KW-0961">Cell wall biogenesis/degradation</keyword>
<dbReference type="GO" id="GO:0071555">
    <property type="term" value="P:cell wall organization"/>
    <property type="evidence" value="ECO:0007669"/>
    <property type="project" value="UniProtKB-UniRule"/>
</dbReference>
<feature type="transmembrane region" description="Helical" evidence="10">
    <location>
        <begin position="133"/>
        <end position="150"/>
    </location>
</feature>
<evidence type="ECO:0000256" key="5">
    <source>
        <dbReference type="ARBA" id="ARBA00022984"/>
    </source>
</evidence>
<dbReference type="PANTHER" id="PTHR47019:SF1">
    <property type="entry name" value="LIPID II FLIPPASE MURJ"/>
    <property type="match status" value="1"/>
</dbReference>
<evidence type="ECO:0000256" key="1">
    <source>
        <dbReference type="ARBA" id="ARBA00004651"/>
    </source>
</evidence>
<comment type="caution">
    <text evidence="10">Lacks conserved residue(s) required for the propagation of feature annotation.</text>
</comment>
<keyword evidence="3 10" id="KW-0812">Transmembrane</keyword>
<comment type="function">
    <text evidence="8 10 11">Involved in peptidoglycan biosynthesis. Transports lipid-linked peptidoglycan precursors from the inner to the outer leaflet of the cytoplasmic membrane.</text>
</comment>
<keyword evidence="4 10" id="KW-0133">Cell shape</keyword>
<protein>
    <recommendedName>
        <fullName evidence="10">Probable lipid II flippase MurJ</fullName>
    </recommendedName>
</protein>
<dbReference type="GO" id="GO:0015648">
    <property type="term" value="F:lipid-linked peptidoglycan transporter activity"/>
    <property type="evidence" value="ECO:0007669"/>
    <property type="project" value="UniProtKB-UniRule"/>
</dbReference>
<dbReference type="HAMAP" id="MF_02078">
    <property type="entry name" value="MurJ_MviN"/>
    <property type="match status" value="1"/>
</dbReference>
<reference evidence="12 13" key="1">
    <citation type="journal article" date="2016" name="PLoS ONE">
        <title>Whole-Genome Sequence Analysis of Bombella intestini LMG 28161T, a Novel Acetic Acid Bacterium Isolated from the Crop of a Red-Tailed Bumble Bee, Bombus lapidarius.</title>
        <authorList>
            <person name="Li L."/>
            <person name="Illeghems K."/>
            <person name="Van Kerrebroeck S."/>
            <person name="Borremans W."/>
            <person name="Cleenwerck I."/>
            <person name="Smagghe G."/>
            <person name="De Vuyst L."/>
            <person name="Vandamme P."/>
        </authorList>
    </citation>
    <scope>NUCLEOTIDE SEQUENCE [LARGE SCALE GENOMIC DNA]</scope>
    <source>
        <strain evidence="12 13">R-52487</strain>
    </source>
</reference>
<evidence type="ECO:0000256" key="10">
    <source>
        <dbReference type="HAMAP-Rule" id="MF_02078"/>
    </source>
</evidence>
<keyword evidence="2 10" id="KW-1003">Cell membrane</keyword>
<dbReference type="Proteomes" id="UP000200980">
    <property type="component" value="Unassembled WGS sequence"/>
</dbReference>
<organism evidence="12 13">
    <name type="scientific">Bombella intestini</name>
    <dbReference type="NCBI Taxonomy" id="1539051"/>
    <lineage>
        <taxon>Bacteria</taxon>
        <taxon>Pseudomonadati</taxon>
        <taxon>Pseudomonadota</taxon>
        <taxon>Alphaproteobacteria</taxon>
        <taxon>Acetobacterales</taxon>
        <taxon>Acetobacteraceae</taxon>
        <taxon>Bombella</taxon>
    </lineage>
</organism>
<evidence type="ECO:0000256" key="8">
    <source>
        <dbReference type="ARBA" id="ARBA00060041"/>
    </source>
</evidence>
<feature type="transmembrane region" description="Helical" evidence="10">
    <location>
        <begin position="450"/>
        <end position="467"/>
    </location>
</feature>
<evidence type="ECO:0000256" key="7">
    <source>
        <dbReference type="ARBA" id="ARBA00023136"/>
    </source>
</evidence>
<feature type="transmembrane region" description="Helical" evidence="10">
    <location>
        <begin position="156"/>
        <end position="177"/>
    </location>
</feature>
<dbReference type="UniPathway" id="UPA00219"/>
<keyword evidence="5 10" id="KW-0573">Peptidoglycan synthesis</keyword>
<feature type="transmembrane region" description="Helical" evidence="10">
    <location>
        <begin position="383"/>
        <end position="402"/>
    </location>
</feature>
<dbReference type="InterPro" id="IPR004268">
    <property type="entry name" value="MurJ"/>
</dbReference>
<evidence type="ECO:0000256" key="3">
    <source>
        <dbReference type="ARBA" id="ARBA00022692"/>
    </source>
</evidence>
<dbReference type="PANTHER" id="PTHR47019">
    <property type="entry name" value="LIPID II FLIPPASE MURJ"/>
    <property type="match status" value="1"/>
</dbReference>
<feature type="transmembrane region" description="Helical" evidence="10">
    <location>
        <begin position="357"/>
        <end position="376"/>
    </location>
</feature>
<dbReference type="GO" id="GO:0009252">
    <property type="term" value="P:peptidoglycan biosynthetic process"/>
    <property type="evidence" value="ECO:0007669"/>
    <property type="project" value="UniProtKB-UniRule"/>
</dbReference>
<evidence type="ECO:0000313" key="13">
    <source>
        <dbReference type="Proteomes" id="UP000200980"/>
    </source>
</evidence>
<dbReference type="GO" id="GO:0005886">
    <property type="term" value="C:plasma membrane"/>
    <property type="evidence" value="ECO:0007669"/>
    <property type="project" value="UniProtKB-SubCell"/>
</dbReference>
<feature type="transmembrane region" description="Helical" evidence="10">
    <location>
        <begin position="408"/>
        <end position="430"/>
    </location>
</feature>